<protein>
    <recommendedName>
        <fullName evidence="3">Phage tail protein</fullName>
    </recommendedName>
</protein>
<proteinExistence type="predicted"/>
<evidence type="ECO:0000313" key="2">
    <source>
        <dbReference type="Proteomes" id="UP000663954"/>
    </source>
</evidence>
<dbReference type="Proteomes" id="UP000663954">
    <property type="component" value="Chromosome"/>
</dbReference>
<dbReference type="RefSeq" id="WP_207974020.1">
    <property type="nucleotide sequence ID" value="NZ_CP071770.1"/>
</dbReference>
<keyword evidence="2" id="KW-1185">Reference proteome</keyword>
<evidence type="ECO:0000313" key="1">
    <source>
        <dbReference type="EMBL" id="QTD62708.1"/>
    </source>
</evidence>
<gene>
    <name evidence="1" type="ORF">J4G45_06015</name>
</gene>
<name>A0ABX7THT5_9GAMM</name>
<sequence length="307" mass="33282">MNIQADIQVGALFKLIVHKGDPLKPSKQLPFFHNLVLDAGLDRLSVGSAIGVVCVGSGNSTPVATQTSLDSFIASTTQINGSDERGNQTSTPPFHVWARRTYRFGEGVAAGNLSEIGIGWTVSNLFNRALIKDASGNPVTITVLSDEYLDVIVELRMYPQQTISSVLNLRDKSNNIVSTHTVTGSCLISETGSFSIGKVELKRYTQGLRIHSGSKNEPINALPSNSIGDISMSNSYPTPRKCVGVAVVALNAAVGTHRSFYTAIQNLVTLNAYTIGYKWEIDPPIEKTNQQEITYTCSLTWGRYEPT</sequence>
<organism evidence="1 2">
    <name type="scientific">Acinetobacter towneri</name>
    <dbReference type="NCBI Taxonomy" id="202956"/>
    <lineage>
        <taxon>Bacteria</taxon>
        <taxon>Pseudomonadati</taxon>
        <taxon>Pseudomonadota</taxon>
        <taxon>Gammaproteobacteria</taxon>
        <taxon>Moraxellales</taxon>
        <taxon>Moraxellaceae</taxon>
        <taxon>Acinetobacter</taxon>
    </lineage>
</organism>
<evidence type="ECO:0008006" key="3">
    <source>
        <dbReference type="Google" id="ProtNLM"/>
    </source>
</evidence>
<reference evidence="1 2" key="1">
    <citation type="journal article" date="2020" name="Front. Cell. Infect. Microbiol.">
        <title>Characterization of Three Porcine Acinetobacter towneri Strains Co-Harboring tet(X3) and bla OXA-58.</title>
        <authorList>
            <person name="Ma J."/>
            <person name="Wang J."/>
            <person name="Feng J."/>
            <person name="Liu Y."/>
            <person name="Yang B."/>
            <person name="Li R."/>
            <person name="Bai L."/>
            <person name="He T."/>
            <person name="Wang X."/>
            <person name="Yang Z."/>
        </authorList>
    </citation>
    <scope>NUCLEOTIDE SEQUENCE [LARGE SCALE GENOMIC DNA]</scope>
    <source>
        <strain evidence="1 2">GX5</strain>
    </source>
</reference>
<accession>A0ABX7THT5</accession>
<dbReference type="EMBL" id="CP071770">
    <property type="protein sequence ID" value="QTD62708.1"/>
    <property type="molecule type" value="Genomic_DNA"/>
</dbReference>